<keyword evidence="3" id="KW-1185">Reference proteome</keyword>
<feature type="signal peptide" evidence="1">
    <location>
        <begin position="1"/>
        <end position="23"/>
    </location>
</feature>
<dbReference type="AlphaFoldDB" id="A0A0M5MJK1"/>
<accession>A0A0M5MJK1</accession>
<evidence type="ECO:0000256" key="1">
    <source>
        <dbReference type="SAM" id="SignalP"/>
    </source>
</evidence>
<sequence length="106" mass="11417">MLNLLKQSAFASVLLVLASTSFATTWTAGSSHKGKVTVPIEGGPVISWQCNGKSYQLTGPWGNDLSMDSCQSLVTRIGKISYYKNTAGKAWTAKSKELTECNEVAR</sequence>
<organism evidence="2 3">
    <name type="scientific">Psychrobacter urativorans</name>
    <dbReference type="NCBI Taxonomy" id="45610"/>
    <lineage>
        <taxon>Bacteria</taxon>
        <taxon>Pseudomonadati</taxon>
        <taxon>Pseudomonadota</taxon>
        <taxon>Gammaproteobacteria</taxon>
        <taxon>Moraxellales</taxon>
        <taxon>Moraxellaceae</taxon>
        <taxon>Psychrobacter</taxon>
    </lineage>
</organism>
<dbReference type="EMBL" id="CP012678">
    <property type="protein sequence ID" value="ALF58842.1"/>
    <property type="molecule type" value="Genomic_DNA"/>
</dbReference>
<dbReference type="Proteomes" id="UP000059847">
    <property type="component" value="Chromosome"/>
</dbReference>
<keyword evidence="1" id="KW-0732">Signal</keyword>
<protein>
    <submittedName>
        <fullName evidence="2">Uncharacterized protein</fullName>
    </submittedName>
</protein>
<name>A0A0M5MJK1_9GAMM</name>
<gene>
    <name evidence="2" type="ORF">AOC03_01245</name>
</gene>
<dbReference type="KEGG" id="pur:AOC03_01245"/>
<dbReference type="InterPro" id="IPR058513">
    <property type="entry name" value="DUF8200"/>
</dbReference>
<dbReference type="Pfam" id="PF26624">
    <property type="entry name" value="DUF8200"/>
    <property type="match status" value="1"/>
</dbReference>
<evidence type="ECO:0000313" key="3">
    <source>
        <dbReference type="Proteomes" id="UP000059847"/>
    </source>
</evidence>
<proteinExistence type="predicted"/>
<evidence type="ECO:0000313" key="2">
    <source>
        <dbReference type="EMBL" id="ALF58842.1"/>
    </source>
</evidence>
<dbReference type="OrthoDB" id="6717547at2"/>
<dbReference type="RefSeq" id="WP_062533238.1">
    <property type="nucleotide sequence ID" value="NZ_CP012678.1"/>
</dbReference>
<reference evidence="2 3" key="1">
    <citation type="submission" date="2015-09" db="EMBL/GenBank/DDBJ databases">
        <title>Complete genome of Psychrobacter urativorans R10.10B.</title>
        <authorList>
            <person name="See-Too W.S."/>
            <person name="Chan K.G."/>
        </authorList>
    </citation>
    <scope>NUCLEOTIDE SEQUENCE [LARGE SCALE GENOMIC DNA]</scope>
    <source>
        <strain evidence="2 3">R10.10B</strain>
    </source>
</reference>
<feature type="chain" id="PRO_5005805748" evidence="1">
    <location>
        <begin position="24"/>
        <end position="106"/>
    </location>
</feature>